<dbReference type="STRING" id="476652.DEAC_c27870"/>
<feature type="domain" description="ABC transporter" evidence="10">
    <location>
        <begin position="340"/>
        <end position="575"/>
    </location>
</feature>
<keyword evidence="4 9" id="KW-0812">Transmembrane</keyword>
<dbReference type="PANTHER" id="PTHR24221">
    <property type="entry name" value="ATP-BINDING CASSETTE SUB-FAMILY B"/>
    <property type="match status" value="1"/>
</dbReference>
<dbReference type="Gene3D" id="3.40.50.300">
    <property type="entry name" value="P-loop containing nucleotide triphosphate hydrolases"/>
    <property type="match status" value="1"/>
</dbReference>
<comment type="subcellular location">
    <subcellularLocation>
        <location evidence="1">Cell membrane</location>
        <topology evidence="1">Multi-pass membrane protein</topology>
    </subcellularLocation>
</comment>
<evidence type="ECO:0000256" key="1">
    <source>
        <dbReference type="ARBA" id="ARBA00004651"/>
    </source>
</evidence>
<evidence type="ECO:0000313" key="12">
    <source>
        <dbReference type="EMBL" id="KLU65235.1"/>
    </source>
</evidence>
<evidence type="ECO:0000259" key="11">
    <source>
        <dbReference type="PROSITE" id="PS50929"/>
    </source>
</evidence>
<feature type="transmembrane region" description="Helical" evidence="9">
    <location>
        <begin position="16"/>
        <end position="38"/>
    </location>
</feature>
<evidence type="ECO:0000313" key="13">
    <source>
        <dbReference type="Proteomes" id="UP000036356"/>
    </source>
</evidence>
<feature type="transmembrane region" description="Helical" evidence="9">
    <location>
        <begin position="238"/>
        <end position="259"/>
    </location>
</feature>
<dbReference type="InterPro" id="IPR011527">
    <property type="entry name" value="ABC1_TM_dom"/>
</dbReference>
<feature type="domain" description="ABC transmembrane type-1" evidence="11">
    <location>
        <begin position="18"/>
        <end position="301"/>
    </location>
</feature>
<keyword evidence="13" id="KW-1185">Reference proteome</keyword>
<dbReference type="GO" id="GO:0005524">
    <property type="term" value="F:ATP binding"/>
    <property type="evidence" value="ECO:0007669"/>
    <property type="project" value="UniProtKB-KW"/>
</dbReference>
<dbReference type="InterPro" id="IPR017871">
    <property type="entry name" value="ABC_transporter-like_CS"/>
</dbReference>
<dbReference type="SMART" id="SM00382">
    <property type="entry name" value="AAA"/>
    <property type="match status" value="1"/>
</dbReference>
<keyword evidence="2" id="KW-0813">Transport</keyword>
<feature type="transmembrane region" description="Helical" evidence="9">
    <location>
        <begin position="137"/>
        <end position="154"/>
    </location>
</feature>
<dbReference type="GO" id="GO:0042883">
    <property type="term" value="P:cysteine transport"/>
    <property type="evidence" value="ECO:0007669"/>
    <property type="project" value="InterPro"/>
</dbReference>
<dbReference type="GO" id="GO:0016887">
    <property type="term" value="F:ATP hydrolysis activity"/>
    <property type="evidence" value="ECO:0007669"/>
    <property type="project" value="InterPro"/>
</dbReference>
<dbReference type="RefSeq" id="WP_047810620.1">
    <property type="nucleotide sequence ID" value="NZ_LDZY01000009.1"/>
</dbReference>
<evidence type="ECO:0000256" key="6">
    <source>
        <dbReference type="ARBA" id="ARBA00022840"/>
    </source>
</evidence>
<gene>
    <name evidence="12" type="primary">cydD</name>
    <name evidence="12" type="ORF">DEAC_c27870</name>
</gene>
<dbReference type="SUPFAM" id="SSF52540">
    <property type="entry name" value="P-loop containing nucleoside triphosphate hydrolases"/>
    <property type="match status" value="1"/>
</dbReference>
<dbReference type="InterPro" id="IPR039421">
    <property type="entry name" value="Type_1_exporter"/>
</dbReference>
<feature type="transmembrane region" description="Helical" evidence="9">
    <location>
        <begin position="160"/>
        <end position="180"/>
    </location>
</feature>
<protein>
    <submittedName>
        <fullName evidence="12">ATP-binding/permease protein CydD</fullName>
    </submittedName>
</protein>
<dbReference type="PROSITE" id="PS50929">
    <property type="entry name" value="ABC_TM1F"/>
    <property type="match status" value="1"/>
</dbReference>
<keyword evidence="6 12" id="KW-0067">ATP-binding</keyword>
<dbReference type="NCBIfam" id="TIGR02857">
    <property type="entry name" value="CydD"/>
    <property type="match status" value="1"/>
</dbReference>
<keyword evidence="7 9" id="KW-1133">Transmembrane helix</keyword>
<dbReference type="Pfam" id="PF00005">
    <property type="entry name" value="ABC_tran"/>
    <property type="match status" value="1"/>
</dbReference>
<dbReference type="InterPro" id="IPR003439">
    <property type="entry name" value="ABC_transporter-like_ATP-bd"/>
</dbReference>
<keyword evidence="8 9" id="KW-0472">Membrane</keyword>
<dbReference type="EMBL" id="LDZY01000009">
    <property type="protein sequence ID" value="KLU65235.1"/>
    <property type="molecule type" value="Genomic_DNA"/>
</dbReference>
<dbReference type="InterPro" id="IPR003593">
    <property type="entry name" value="AAA+_ATPase"/>
</dbReference>
<reference evidence="12 13" key="1">
    <citation type="submission" date="2015-06" db="EMBL/GenBank/DDBJ databases">
        <title>Draft genome of the moderately acidophilic sulfate reducer Candidatus Desulfosporosinus acididurans strain M1.</title>
        <authorList>
            <person name="Poehlein A."/>
            <person name="Petzsch P."/>
            <person name="Johnson B.D."/>
            <person name="Schloemann M."/>
            <person name="Daniel R."/>
            <person name="Muehling M."/>
        </authorList>
    </citation>
    <scope>NUCLEOTIDE SEQUENCE [LARGE SCALE GENOMIC DNA]</scope>
    <source>
        <strain evidence="12 13">M1</strain>
    </source>
</reference>
<evidence type="ECO:0000256" key="8">
    <source>
        <dbReference type="ARBA" id="ARBA00023136"/>
    </source>
</evidence>
<comment type="caution">
    <text evidence="12">The sequence shown here is derived from an EMBL/GenBank/DDBJ whole genome shotgun (WGS) entry which is preliminary data.</text>
</comment>
<dbReference type="PANTHER" id="PTHR24221:SF590">
    <property type="entry name" value="COMPONENT LINKED WITH THE ASSEMBLY OF CYTOCHROME' TRANSPORT TRANSMEMBRANE ATP-BINDING PROTEIN ABC TRANSPORTER CYDD-RELATED"/>
    <property type="match status" value="1"/>
</dbReference>
<dbReference type="Pfam" id="PF00664">
    <property type="entry name" value="ABC_membrane"/>
    <property type="match status" value="1"/>
</dbReference>
<dbReference type="Proteomes" id="UP000036356">
    <property type="component" value="Unassembled WGS sequence"/>
</dbReference>
<proteinExistence type="predicted"/>
<evidence type="ECO:0000259" key="10">
    <source>
        <dbReference type="PROSITE" id="PS50893"/>
    </source>
</evidence>
<dbReference type="InterPro" id="IPR014216">
    <property type="entry name" value="ABC_transptr_CydD"/>
</dbReference>
<dbReference type="CDD" id="cd18584">
    <property type="entry name" value="ABC_6TM_AarD_CydD"/>
    <property type="match status" value="1"/>
</dbReference>
<evidence type="ECO:0000256" key="9">
    <source>
        <dbReference type="SAM" id="Phobius"/>
    </source>
</evidence>
<dbReference type="GO" id="GO:0005886">
    <property type="term" value="C:plasma membrane"/>
    <property type="evidence" value="ECO:0007669"/>
    <property type="project" value="UniProtKB-SubCell"/>
</dbReference>
<keyword evidence="5" id="KW-0547">Nucleotide-binding</keyword>
<evidence type="ECO:0000256" key="5">
    <source>
        <dbReference type="ARBA" id="ARBA00022741"/>
    </source>
</evidence>
<dbReference type="SUPFAM" id="SSF90123">
    <property type="entry name" value="ABC transporter transmembrane region"/>
    <property type="match status" value="1"/>
</dbReference>
<dbReference type="PROSITE" id="PS00211">
    <property type="entry name" value="ABC_TRANSPORTER_1"/>
    <property type="match status" value="1"/>
</dbReference>
<dbReference type="PATRIC" id="fig|476652.3.peg.2916"/>
<dbReference type="FunFam" id="3.40.50.300:FF:000221">
    <property type="entry name" value="Multidrug ABC transporter ATP-binding protein"/>
    <property type="match status" value="1"/>
</dbReference>
<dbReference type="PROSITE" id="PS50893">
    <property type="entry name" value="ABC_TRANSPORTER_2"/>
    <property type="match status" value="1"/>
</dbReference>
<feature type="transmembrane region" description="Helical" evidence="9">
    <location>
        <begin position="265"/>
        <end position="282"/>
    </location>
</feature>
<evidence type="ECO:0000256" key="2">
    <source>
        <dbReference type="ARBA" id="ARBA00022448"/>
    </source>
</evidence>
<accession>A0A0J1FP15</accession>
<dbReference type="InterPro" id="IPR027417">
    <property type="entry name" value="P-loop_NTPase"/>
</dbReference>
<evidence type="ECO:0000256" key="3">
    <source>
        <dbReference type="ARBA" id="ARBA00022475"/>
    </source>
</evidence>
<name>A0A0J1FP15_9FIRM</name>
<dbReference type="InterPro" id="IPR036640">
    <property type="entry name" value="ABC1_TM_sf"/>
</dbReference>
<dbReference type="AlphaFoldDB" id="A0A0J1FP15"/>
<sequence length="581" mass="64142">MFDKRLINEGRQVKGYLILTVGLSVGISLLAVAQAWYFSQIVAKVFLAKAPFKAVDHALGLILAIVVVKALFQWSSEVCAHEAALRVKSDLRQRLLQKIFALGPFYVRGEKSGEVISTIVGGTDALEDYFAKYLPQLLIAVGIPLIILAFVFPLDWKSGSILLLTGPLIPIFMVMIGKLAEKKSLQQWQRLSWMSGHFLDILRGITTLKLFGRAKDQIRVIARVSESFRESTLSVLRIAFLSALVLEFLATMSTALVAVAIGLRLVYGTLSFSSGLFLLLLAPEFYTPLRTLGLNFHAGLSGVNAADRIFEILNVPQPNLSIEPNSDTRHSRILADDYQIKFDHVTLTYEQEDTPALQDITVSLNCRETIALVGPSGAGKTSLVQLVMGFIQPSEGQISINGELLQTISPNIWREQIGYVSQNPYLFAGSILENITLGKPEATMNEIIKAAESANAHNFIMTFPRGYHTILGEGGYRLSGGQAQRIAMARIFLKNPPLLIFDEPTSSLDLVSEKAVQEALWNLAQGKTSIIIAHRLNTIRQANRILVLDQGRIVEEGNHDGLMIKRGLYYQLVQKARGLSL</sequence>
<keyword evidence="3" id="KW-1003">Cell membrane</keyword>
<dbReference type="GO" id="GO:0140359">
    <property type="term" value="F:ABC-type transporter activity"/>
    <property type="evidence" value="ECO:0007669"/>
    <property type="project" value="InterPro"/>
</dbReference>
<evidence type="ECO:0000256" key="4">
    <source>
        <dbReference type="ARBA" id="ARBA00022692"/>
    </source>
</evidence>
<dbReference type="Gene3D" id="1.20.1560.10">
    <property type="entry name" value="ABC transporter type 1, transmembrane domain"/>
    <property type="match status" value="1"/>
</dbReference>
<organism evidence="12 13">
    <name type="scientific">Desulfosporosinus acididurans</name>
    <dbReference type="NCBI Taxonomy" id="476652"/>
    <lineage>
        <taxon>Bacteria</taxon>
        <taxon>Bacillati</taxon>
        <taxon>Bacillota</taxon>
        <taxon>Clostridia</taxon>
        <taxon>Eubacteriales</taxon>
        <taxon>Desulfitobacteriaceae</taxon>
        <taxon>Desulfosporosinus</taxon>
    </lineage>
</organism>
<evidence type="ECO:0000256" key="7">
    <source>
        <dbReference type="ARBA" id="ARBA00022989"/>
    </source>
</evidence>